<evidence type="ECO:0000313" key="3">
    <source>
        <dbReference type="Proteomes" id="UP000182938"/>
    </source>
</evidence>
<dbReference type="KEGG" id="jte:ASJ30_04545"/>
<dbReference type="AlphaFoldDB" id="A0A1L3MEY3"/>
<accession>A0A1L3MEY3</accession>
<protein>
    <submittedName>
        <fullName evidence="2">Uncharacterized protein</fullName>
    </submittedName>
</protein>
<keyword evidence="1" id="KW-1133">Transmembrane helix</keyword>
<gene>
    <name evidence="2" type="ORF">ASJ30_04545</name>
</gene>
<dbReference type="RefSeq" id="WP_072624055.1">
    <property type="nucleotide sequence ID" value="NZ_CP013290.1"/>
</dbReference>
<name>A0A1L3MEY3_9MICO</name>
<evidence type="ECO:0000313" key="2">
    <source>
        <dbReference type="EMBL" id="APH00892.1"/>
    </source>
</evidence>
<organism evidence="2 3">
    <name type="scientific">Janibacter indicus</name>
    <dbReference type="NCBI Taxonomy" id="857417"/>
    <lineage>
        <taxon>Bacteria</taxon>
        <taxon>Bacillati</taxon>
        <taxon>Actinomycetota</taxon>
        <taxon>Actinomycetes</taxon>
        <taxon>Micrococcales</taxon>
        <taxon>Intrasporangiaceae</taxon>
        <taxon>Janibacter</taxon>
    </lineage>
</organism>
<feature type="transmembrane region" description="Helical" evidence="1">
    <location>
        <begin position="238"/>
        <end position="262"/>
    </location>
</feature>
<reference evidence="2 3" key="1">
    <citation type="submission" date="2015-11" db="EMBL/GenBank/DDBJ databases">
        <authorList>
            <person name="Zhang Y."/>
            <person name="Guo Z."/>
        </authorList>
    </citation>
    <scope>NUCLEOTIDE SEQUENCE [LARGE SCALE GENOMIC DNA]</scope>
    <source>
        <strain evidence="2 3">YFY001</strain>
    </source>
</reference>
<feature type="transmembrane region" description="Helical" evidence="1">
    <location>
        <begin position="39"/>
        <end position="60"/>
    </location>
</feature>
<keyword evidence="3" id="KW-1185">Reference proteome</keyword>
<proteinExistence type="predicted"/>
<dbReference type="Proteomes" id="UP000182938">
    <property type="component" value="Chromosome"/>
</dbReference>
<evidence type="ECO:0000256" key="1">
    <source>
        <dbReference type="SAM" id="Phobius"/>
    </source>
</evidence>
<sequence length="263" mass="28479">MTSRLRKLVTFVAALVAFSLALAGGVWLFLSDGQTWPALGWGVVWGIAVVVTLVAFIGFLRETDPDATADEHVVVTPPTTPLPPATDKSTPWPYEWLAPALATAFEGTPYVVRSNGHSVLVHADLADARWRHLATRRHLEHAFVARFTPTDKPGVVKRTDESRQVESHAGISGLGAQIAVSSGREFTYTRRKEWSLGLEGFRKQVDYEFSTAEINVPVKEILGRAGWREALDSETKGALVMGAMGLSALVLVPLALGVKALVG</sequence>
<keyword evidence="1" id="KW-0472">Membrane</keyword>
<keyword evidence="1" id="KW-0812">Transmembrane</keyword>
<dbReference type="EMBL" id="CP013290">
    <property type="protein sequence ID" value="APH00892.1"/>
    <property type="molecule type" value="Genomic_DNA"/>
</dbReference>